<keyword evidence="13" id="KW-1185">Reference proteome</keyword>
<comment type="function">
    <text evidence="1 11">Converts heme B (protoheme IX) to heme O by substitution of the vinyl group on carbon 2 of heme B porphyrin ring with a hydroxyethyl farnesyl side group.</text>
</comment>
<dbReference type="EMBL" id="FOJA01000001">
    <property type="protein sequence ID" value="SEW23538.1"/>
    <property type="molecule type" value="Genomic_DNA"/>
</dbReference>
<evidence type="ECO:0000256" key="2">
    <source>
        <dbReference type="ARBA" id="ARBA00004651"/>
    </source>
</evidence>
<feature type="transmembrane region" description="Helical" evidence="11">
    <location>
        <begin position="82"/>
        <end position="104"/>
    </location>
</feature>
<organism evidence="12 13">
    <name type="scientific">Halobacterium jilantaiense</name>
    <dbReference type="NCBI Taxonomy" id="355548"/>
    <lineage>
        <taxon>Archaea</taxon>
        <taxon>Methanobacteriati</taxon>
        <taxon>Methanobacteriota</taxon>
        <taxon>Stenosarchaea group</taxon>
        <taxon>Halobacteria</taxon>
        <taxon>Halobacteriales</taxon>
        <taxon>Halobacteriaceae</taxon>
        <taxon>Halobacterium</taxon>
    </lineage>
</organism>
<dbReference type="PROSITE" id="PS00943">
    <property type="entry name" value="UBIA"/>
    <property type="match status" value="1"/>
</dbReference>
<feature type="transmembrane region" description="Helical" evidence="11">
    <location>
        <begin position="288"/>
        <end position="306"/>
    </location>
</feature>
<keyword evidence="11" id="KW-1003">Cell membrane</keyword>
<feature type="transmembrane region" description="Helical" evidence="11">
    <location>
        <begin position="161"/>
        <end position="184"/>
    </location>
</feature>
<evidence type="ECO:0000256" key="4">
    <source>
        <dbReference type="ARBA" id="ARBA00010223"/>
    </source>
</evidence>
<keyword evidence="9 11" id="KW-0472">Membrane</keyword>
<evidence type="ECO:0000256" key="3">
    <source>
        <dbReference type="ARBA" id="ARBA00004919"/>
    </source>
</evidence>
<reference evidence="12 13" key="1">
    <citation type="submission" date="2016-10" db="EMBL/GenBank/DDBJ databases">
        <authorList>
            <person name="de Groot N.N."/>
        </authorList>
    </citation>
    <scope>NUCLEOTIDE SEQUENCE [LARGE SCALE GENOMIC DNA]</scope>
    <source>
        <strain evidence="12 13">CGMCC 1.5337</strain>
    </source>
</reference>
<feature type="transmembrane region" description="Helical" evidence="11">
    <location>
        <begin position="134"/>
        <end position="155"/>
    </location>
</feature>
<evidence type="ECO:0000256" key="7">
    <source>
        <dbReference type="ARBA" id="ARBA00022989"/>
    </source>
</evidence>
<keyword evidence="5 11" id="KW-0808">Transferase</keyword>
<feature type="transmembrane region" description="Helical" evidence="11">
    <location>
        <begin position="41"/>
        <end position="61"/>
    </location>
</feature>
<comment type="miscellaneous">
    <text evidence="11">Carbon 2 of the heme B porphyrin ring is defined according to the Fischer nomenclature.</text>
</comment>
<protein>
    <recommendedName>
        <fullName evidence="11">Protoheme IX farnesyltransferase</fullName>
        <ecNumber evidence="11">2.5.1.141</ecNumber>
    </recommendedName>
    <alternativeName>
        <fullName evidence="11">Heme B farnesyltransferase</fullName>
    </alternativeName>
    <alternativeName>
        <fullName evidence="11">Heme O synthase</fullName>
    </alternativeName>
</protein>
<dbReference type="UniPathway" id="UPA00834">
    <property type="reaction ID" value="UER00712"/>
</dbReference>
<comment type="similarity">
    <text evidence="4">In the C-terminal section; belongs to the UbiA prenyltransferase family. Protoheme IX farnesyltransferase subfamily.</text>
</comment>
<evidence type="ECO:0000313" key="13">
    <source>
        <dbReference type="Proteomes" id="UP000198518"/>
    </source>
</evidence>
<gene>
    <name evidence="11" type="primary">ctaB</name>
    <name evidence="12" type="ORF">SAMN04487945_2397</name>
</gene>
<dbReference type="STRING" id="355548.SAMN04487945_2397"/>
<evidence type="ECO:0000256" key="10">
    <source>
        <dbReference type="ARBA" id="ARBA00047690"/>
    </source>
</evidence>
<feature type="transmembrane region" description="Helical" evidence="11">
    <location>
        <begin position="229"/>
        <end position="246"/>
    </location>
</feature>
<keyword evidence="8 11" id="KW-0350">Heme biosynthesis</keyword>
<dbReference type="Proteomes" id="UP000198518">
    <property type="component" value="Unassembled WGS sequence"/>
</dbReference>
<accession>A0A1I0Q955</accession>
<feature type="transmembrane region" description="Helical" evidence="11">
    <location>
        <begin position="205"/>
        <end position="223"/>
    </location>
</feature>
<evidence type="ECO:0000256" key="6">
    <source>
        <dbReference type="ARBA" id="ARBA00022692"/>
    </source>
</evidence>
<evidence type="ECO:0000256" key="9">
    <source>
        <dbReference type="ARBA" id="ARBA00023136"/>
    </source>
</evidence>
<dbReference type="GO" id="GO:0008495">
    <property type="term" value="F:protoheme IX farnesyltransferase activity"/>
    <property type="evidence" value="ECO:0007669"/>
    <property type="project" value="UniProtKB-UniRule"/>
</dbReference>
<dbReference type="InterPro" id="IPR000537">
    <property type="entry name" value="UbiA_prenyltransferase"/>
</dbReference>
<dbReference type="InterPro" id="IPR006369">
    <property type="entry name" value="Protohaem_IX_farnesylTrfase"/>
</dbReference>
<dbReference type="NCBIfam" id="TIGR01473">
    <property type="entry name" value="cyoE_ctaB"/>
    <property type="match status" value="1"/>
</dbReference>
<dbReference type="EC" id="2.5.1.141" evidence="11"/>
<dbReference type="AlphaFoldDB" id="A0A1I0Q955"/>
<feature type="transmembrane region" description="Helical" evidence="11">
    <location>
        <begin position="110"/>
        <end position="127"/>
    </location>
</feature>
<evidence type="ECO:0000313" key="12">
    <source>
        <dbReference type="EMBL" id="SEW23538.1"/>
    </source>
</evidence>
<name>A0A1I0Q955_9EURY</name>
<dbReference type="Gene3D" id="1.10.357.140">
    <property type="entry name" value="UbiA prenyltransferase"/>
    <property type="match status" value="1"/>
</dbReference>
<dbReference type="HAMAP" id="MF_00154">
    <property type="entry name" value="CyoE_CtaB"/>
    <property type="match status" value="1"/>
</dbReference>
<keyword evidence="7 11" id="KW-1133">Transmembrane helix</keyword>
<evidence type="ECO:0000256" key="1">
    <source>
        <dbReference type="ARBA" id="ARBA00004019"/>
    </source>
</evidence>
<keyword evidence="6 11" id="KW-0812">Transmembrane</keyword>
<dbReference type="PANTHER" id="PTHR43448:SF2">
    <property type="entry name" value="PROTOHEME IX FARNESYLTRANSFERASE, MITOCHONDRIAL"/>
    <property type="match status" value="1"/>
</dbReference>
<sequence>MHSQLPRHLWSLVKPRIVALLCVTGVFAVYAAGGASLGTVASFLAAGALVAAASAAYNCWYDRELDRHMDRTADRPLPSGDLDHRVAFAFATVLLAAGTAVGLATLPVETVAYMLAGAASYVLVYTVGLKRRHWLGVVLGGSAGSFPVLAGWTAVRPLAPEALVLAAVVFVWTPAHAWALAVVYREDFTAADVPTLPVVASAKRVRRAVWYSAVGTLVVAATAVPFAPAPYATVLAVGGALFLAGFRQFHREGTDTAAVRAFFTSNTFLALLFVAWGVGGATGGVGPAGRVAAAVLTAGTFGWLWTRRPALDGVTSAPAVEADWVAARLGRAAEYVRDNAHPPSPSNSD</sequence>
<feature type="transmembrane region" description="Helical" evidence="11">
    <location>
        <begin position="258"/>
        <end position="276"/>
    </location>
</feature>
<evidence type="ECO:0000256" key="5">
    <source>
        <dbReference type="ARBA" id="ARBA00022679"/>
    </source>
</evidence>
<comment type="similarity">
    <text evidence="11">Belongs to the UbiA prenyltransferase family. Protoheme IX farnesyltransferase subfamily.</text>
</comment>
<dbReference type="GO" id="GO:0005886">
    <property type="term" value="C:plasma membrane"/>
    <property type="evidence" value="ECO:0007669"/>
    <property type="project" value="UniProtKB-SubCell"/>
</dbReference>
<dbReference type="OrthoDB" id="131615at2157"/>
<dbReference type="RefSeq" id="WP_089669605.1">
    <property type="nucleotide sequence ID" value="NZ_FOJA01000001.1"/>
</dbReference>
<dbReference type="InterPro" id="IPR030470">
    <property type="entry name" value="UbiA_prenylTrfase_CS"/>
</dbReference>
<comment type="subcellular location">
    <subcellularLocation>
        <location evidence="2 11">Cell membrane</location>
        <topology evidence="2 11">Multi-pass membrane protein</topology>
    </subcellularLocation>
</comment>
<comment type="pathway">
    <text evidence="3 11">Porphyrin-containing compound metabolism; heme O biosynthesis; heme O from protoheme: step 1/1.</text>
</comment>
<evidence type="ECO:0000256" key="11">
    <source>
        <dbReference type="HAMAP-Rule" id="MF_00154"/>
    </source>
</evidence>
<dbReference type="CDD" id="cd13957">
    <property type="entry name" value="PT_UbiA_Cox10"/>
    <property type="match status" value="1"/>
</dbReference>
<comment type="catalytic activity">
    <reaction evidence="10 11">
        <text>heme b + (2E,6E)-farnesyl diphosphate + H2O = Fe(II)-heme o + diphosphate</text>
        <dbReference type="Rhea" id="RHEA:28070"/>
        <dbReference type="ChEBI" id="CHEBI:15377"/>
        <dbReference type="ChEBI" id="CHEBI:33019"/>
        <dbReference type="ChEBI" id="CHEBI:60344"/>
        <dbReference type="ChEBI" id="CHEBI:60530"/>
        <dbReference type="ChEBI" id="CHEBI:175763"/>
        <dbReference type="EC" id="2.5.1.141"/>
    </reaction>
</comment>
<dbReference type="InterPro" id="IPR044878">
    <property type="entry name" value="UbiA_sf"/>
</dbReference>
<dbReference type="PANTHER" id="PTHR43448">
    <property type="entry name" value="PROTOHEME IX FARNESYLTRANSFERASE, MITOCHONDRIAL"/>
    <property type="match status" value="1"/>
</dbReference>
<evidence type="ECO:0000256" key="8">
    <source>
        <dbReference type="ARBA" id="ARBA00023133"/>
    </source>
</evidence>
<dbReference type="Pfam" id="PF01040">
    <property type="entry name" value="UbiA"/>
    <property type="match status" value="1"/>
</dbReference>
<proteinExistence type="inferred from homology"/>
<dbReference type="GO" id="GO:0048034">
    <property type="term" value="P:heme O biosynthetic process"/>
    <property type="evidence" value="ECO:0007669"/>
    <property type="project" value="UniProtKB-UniRule"/>
</dbReference>